<name>A0ACA9QS31_9GLOM</name>
<evidence type="ECO:0000313" key="1">
    <source>
        <dbReference type="EMBL" id="CAG8764262.1"/>
    </source>
</evidence>
<gene>
    <name evidence="1" type="ORF">RPERSI_LOCUS15602</name>
</gene>
<organism evidence="1 2">
    <name type="scientific">Racocetra persica</name>
    <dbReference type="NCBI Taxonomy" id="160502"/>
    <lineage>
        <taxon>Eukaryota</taxon>
        <taxon>Fungi</taxon>
        <taxon>Fungi incertae sedis</taxon>
        <taxon>Mucoromycota</taxon>
        <taxon>Glomeromycotina</taxon>
        <taxon>Glomeromycetes</taxon>
        <taxon>Diversisporales</taxon>
        <taxon>Gigasporaceae</taxon>
        <taxon>Racocetra</taxon>
    </lineage>
</organism>
<accession>A0ACA9QS31</accession>
<proteinExistence type="predicted"/>
<dbReference type="Proteomes" id="UP000789920">
    <property type="component" value="Unassembled WGS sequence"/>
</dbReference>
<dbReference type="EMBL" id="CAJVQC010037614">
    <property type="protein sequence ID" value="CAG8764262.1"/>
    <property type="molecule type" value="Genomic_DNA"/>
</dbReference>
<protein>
    <submittedName>
        <fullName evidence="1">20131_t:CDS:1</fullName>
    </submittedName>
</protein>
<feature type="non-terminal residue" evidence="1">
    <location>
        <position position="1"/>
    </location>
</feature>
<keyword evidence="2" id="KW-1185">Reference proteome</keyword>
<comment type="caution">
    <text evidence="1">The sequence shown here is derived from an EMBL/GenBank/DDBJ whole genome shotgun (WGS) entry which is preliminary data.</text>
</comment>
<sequence>PKSTTSNTLTTSSQSTISAQATKLNVSLEFNSLPKKRKAANQLENILKKLDDAREIYNSVEVKSKEKKVSKKIADYLVQKAIRQLSSELFYEYKQISNKEVKKQLKDKLKNDKDCAKQLQYLKEKRFSFNKLWNKKFYSDISI</sequence>
<evidence type="ECO:0000313" key="2">
    <source>
        <dbReference type="Proteomes" id="UP000789920"/>
    </source>
</evidence>
<feature type="non-terminal residue" evidence="1">
    <location>
        <position position="143"/>
    </location>
</feature>
<reference evidence="1" key="1">
    <citation type="submission" date="2021-06" db="EMBL/GenBank/DDBJ databases">
        <authorList>
            <person name="Kallberg Y."/>
            <person name="Tangrot J."/>
            <person name="Rosling A."/>
        </authorList>
    </citation>
    <scope>NUCLEOTIDE SEQUENCE</scope>
    <source>
        <strain evidence="1">MA461A</strain>
    </source>
</reference>